<evidence type="ECO:0000313" key="8">
    <source>
        <dbReference type="Proteomes" id="UP001501803"/>
    </source>
</evidence>
<feature type="transmembrane region" description="Helical" evidence="6">
    <location>
        <begin position="185"/>
        <end position="205"/>
    </location>
</feature>
<feature type="transmembrane region" description="Helical" evidence="6">
    <location>
        <begin position="226"/>
        <end position="247"/>
    </location>
</feature>
<feature type="transmembrane region" description="Helical" evidence="6">
    <location>
        <begin position="337"/>
        <end position="360"/>
    </location>
</feature>
<gene>
    <name evidence="7" type="ORF">GCM10022381_16300</name>
</gene>
<organism evidence="7 8">
    <name type="scientific">Leifsonia kafniensis</name>
    <dbReference type="NCBI Taxonomy" id="475957"/>
    <lineage>
        <taxon>Bacteria</taxon>
        <taxon>Bacillati</taxon>
        <taxon>Actinomycetota</taxon>
        <taxon>Actinomycetes</taxon>
        <taxon>Micrococcales</taxon>
        <taxon>Microbacteriaceae</taxon>
        <taxon>Leifsonia</taxon>
    </lineage>
</organism>
<feature type="transmembrane region" description="Helical" evidence="6">
    <location>
        <begin position="298"/>
        <end position="325"/>
    </location>
</feature>
<dbReference type="PROSITE" id="PS51257">
    <property type="entry name" value="PROKAR_LIPOPROTEIN"/>
    <property type="match status" value="1"/>
</dbReference>
<keyword evidence="3 6" id="KW-0812">Transmembrane</keyword>
<keyword evidence="4 6" id="KW-1133">Transmembrane helix</keyword>
<feature type="transmembrane region" description="Helical" evidence="6">
    <location>
        <begin position="97"/>
        <end position="116"/>
    </location>
</feature>
<evidence type="ECO:0000313" key="7">
    <source>
        <dbReference type="EMBL" id="GAA3874219.1"/>
    </source>
</evidence>
<proteinExistence type="predicted"/>
<keyword evidence="8" id="KW-1185">Reference proteome</keyword>
<feature type="transmembrane region" description="Helical" evidence="6">
    <location>
        <begin position="128"/>
        <end position="150"/>
    </location>
</feature>
<evidence type="ECO:0000256" key="3">
    <source>
        <dbReference type="ARBA" id="ARBA00022692"/>
    </source>
</evidence>
<feature type="transmembrane region" description="Helical" evidence="6">
    <location>
        <begin position="393"/>
        <end position="415"/>
    </location>
</feature>
<comment type="subcellular location">
    <subcellularLocation>
        <location evidence="1">Cell membrane</location>
        <topology evidence="1">Multi-pass membrane protein</topology>
    </subcellularLocation>
</comment>
<dbReference type="PANTHER" id="PTHR30250:SF11">
    <property type="entry name" value="O-ANTIGEN TRANSPORTER-RELATED"/>
    <property type="match status" value="1"/>
</dbReference>
<comment type="caution">
    <text evidence="7">The sequence shown here is derived from an EMBL/GenBank/DDBJ whole genome shotgun (WGS) entry which is preliminary data.</text>
</comment>
<sequence length="440" mass="45910">MDWIAVKARMKFSRIRMPQGVTLILLATAIAGGCGYVANLLVGGTRLPADYVAFGIFWSALYLVIASLSGVQQEVTRATAPRTAGVSREHTTSIRRFGIWASLATAAALIASGPFWMGAVFPDDGWAFILPIAIGCASYVVVAVLCGTLYGLNLWPAIALMSSVDGILRLLLIGIVVLFDGGIDALVWAVVLPFPLTPLILWWFFRSSVVGRTSLDVGYRDLSWNVLRTVIASVATGILISGFPLVLKAMSPMASNAELGALVFAINLVRAPLVIVVLSLQSYFVVRFRDVPERAWGTFLKLSGAIVIVGAVGAVVAGLIVPPLLTLFPGGYALDGFVIAGLVATSALLGVLCLSGPLALARSQHGVFTAGWVVAAVASVLLLLVPGDLAGRMLFALAIGPLLGVATHLTGLFLAGRTSAQRHAPSTDSAMGDDSVSGGA</sequence>
<keyword evidence="2" id="KW-1003">Cell membrane</keyword>
<keyword evidence="5 6" id="KW-0472">Membrane</keyword>
<protein>
    <recommendedName>
        <fullName evidence="9">Polysaccharide biosynthesis protein</fullName>
    </recommendedName>
</protein>
<feature type="transmembrane region" description="Helical" evidence="6">
    <location>
        <begin position="367"/>
        <end position="387"/>
    </location>
</feature>
<feature type="transmembrane region" description="Helical" evidence="6">
    <location>
        <begin position="21"/>
        <end position="39"/>
    </location>
</feature>
<evidence type="ECO:0000256" key="1">
    <source>
        <dbReference type="ARBA" id="ARBA00004651"/>
    </source>
</evidence>
<feature type="transmembrane region" description="Helical" evidence="6">
    <location>
        <begin position="51"/>
        <end position="71"/>
    </location>
</feature>
<evidence type="ECO:0008006" key="9">
    <source>
        <dbReference type="Google" id="ProtNLM"/>
    </source>
</evidence>
<dbReference type="Proteomes" id="UP001501803">
    <property type="component" value="Unassembled WGS sequence"/>
</dbReference>
<evidence type="ECO:0000256" key="4">
    <source>
        <dbReference type="ARBA" id="ARBA00022989"/>
    </source>
</evidence>
<feature type="transmembrane region" description="Helical" evidence="6">
    <location>
        <begin position="259"/>
        <end position="286"/>
    </location>
</feature>
<evidence type="ECO:0000256" key="2">
    <source>
        <dbReference type="ARBA" id="ARBA00022475"/>
    </source>
</evidence>
<dbReference type="EMBL" id="BAABCN010000003">
    <property type="protein sequence ID" value="GAA3874219.1"/>
    <property type="molecule type" value="Genomic_DNA"/>
</dbReference>
<evidence type="ECO:0000256" key="6">
    <source>
        <dbReference type="SAM" id="Phobius"/>
    </source>
</evidence>
<reference evidence="8" key="1">
    <citation type="journal article" date="2019" name="Int. J. Syst. Evol. Microbiol.">
        <title>The Global Catalogue of Microorganisms (GCM) 10K type strain sequencing project: providing services to taxonomists for standard genome sequencing and annotation.</title>
        <authorList>
            <consortium name="The Broad Institute Genomics Platform"/>
            <consortium name="The Broad Institute Genome Sequencing Center for Infectious Disease"/>
            <person name="Wu L."/>
            <person name="Ma J."/>
        </authorList>
    </citation>
    <scope>NUCLEOTIDE SEQUENCE [LARGE SCALE GENOMIC DNA]</scope>
    <source>
        <strain evidence="8">JCM 17021</strain>
    </source>
</reference>
<dbReference type="InterPro" id="IPR050833">
    <property type="entry name" value="Poly_Biosynth_Transport"/>
</dbReference>
<evidence type="ECO:0000256" key="5">
    <source>
        <dbReference type="ARBA" id="ARBA00023136"/>
    </source>
</evidence>
<feature type="transmembrane region" description="Helical" evidence="6">
    <location>
        <begin position="157"/>
        <end position="179"/>
    </location>
</feature>
<name>A0ABP7KDX0_9MICO</name>
<accession>A0ABP7KDX0</accession>
<dbReference type="PANTHER" id="PTHR30250">
    <property type="entry name" value="PST FAMILY PREDICTED COLANIC ACID TRANSPORTER"/>
    <property type="match status" value="1"/>
</dbReference>